<dbReference type="SUPFAM" id="SSF158499">
    <property type="entry name" value="DnaD domain-like"/>
    <property type="match status" value="2"/>
</dbReference>
<feature type="domain" description="DnaB/C C-terminal" evidence="3">
    <location>
        <begin position="230"/>
        <end position="293"/>
    </location>
</feature>
<evidence type="ECO:0000313" key="4">
    <source>
        <dbReference type="EMBL" id="MDK2564517.1"/>
    </source>
</evidence>
<dbReference type="PIRSF" id="PIRSF033722">
    <property type="entry name" value="DnaD_CA_C3587_prd"/>
    <property type="match status" value="1"/>
</dbReference>
<evidence type="ECO:0000259" key="3">
    <source>
        <dbReference type="Pfam" id="PF07261"/>
    </source>
</evidence>
<dbReference type="NCBIfam" id="TIGR01446">
    <property type="entry name" value="DnaD_dom"/>
    <property type="match status" value="1"/>
</dbReference>
<dbReference type="InterPro" id="IPR006343">
    <property type="entry name" value="DnaB/C_C"/>
</dbReference>
<dbReference type="Proteomes" id="UP001301012">
    <property type="component" value="Unassembled WGS sequence"/>
</dbReference>
<dbReference type="PANTHER" id="PTHR37293:SF5">
    <property type="entry name" value="DNA REPLICATION PROTEIN"/>
    <property type="match status" value="1"/>
</dbReference>
<name>A0ABT7ECT2_9FIRM</name>
<comment type="caution">
    <text evidence="4">The sequence shown here is derived from an EMBL/GenBank/DDBJ whole genome shotgun (WGS) entry which is preliminary data.</text>
</comment>
<dbReference type="Gene3D" id="1.10.10.630">
    <property type="entry name" value="DnaD domain-like"/>
    <property type="match status" value="2"/>
</dbReference>
<dbReference type="InterPro" id="IPR017019">
    <property type="entry name" value="DNA_replication_prd_bac"/>
</dbReference>
<comment type="similarity">
    <text evidence="1">Belongs to the DnaB/DnaD family.</text>
</comment>
<dbReference type="EMBL" id="JASKYM010000008">
    <property type="protein sequence ID" value="MDK2564517.1"/>
    <property type="molecule type" value="Genomic_DNA"/>
</dbReference>
<reference evidence="4 5" key="1">
    <citation type="submission" date="2023-05" db="EMBL/GenBank/DDBJ databases">
        <title>Rombocin, a short stable natural nisin variant, displays selective antimicrobial activity against Listeria monocytogenes and employs dual mode of action to kill target bacterial strains.</title>
        <authorList>
            <person name="Wambui J."/>
            <person name="Stephan R."/>
            <person name="Kuipers O.P."/>
        </authorList>
    </citation>
    <scope>NUCLEOTIDE SEQUENCE [LARGE SCALE GENOMIC DNA]</scope>
    <source>
        <strain evidence="4 5">RC002</strain>
    </source>
</reference>
<protein>
    <submittedName>
        <fullName evidence="4">DnaD domain protein</fullName>
    </submittedName>
</protein>
<sequence length="353" mass="41008">MFFKEVNETDLGETAIANIFIDIFMPMADGLYVKVYLLAYRIVCDRNNNLKYDNNSIARDLNIPLSDVIAAWKFWQNKGIIKMHKNEGSDDFDYSIEFLDLKRLCTENTLINTASIKSDSDRIASTAENPSMSKMFSSISKIVGRYLEPSESTAIMSIMEKYNVTYDLMIYAYQYIKDSTGSSKPVKYMEGVIRNWYDSNLHTTEDVKNSFALKSERYNLYKTVFNELGFYRQASNPEKRTIDTWLDDYNMDIELILEACSKAKNVSNPSITFINGVIKKWNEKNVKNLSDLKLFEEEYKQTKTSEKKSSASHNKKSLPTVKTRFHNINQTFNKYSPDELEKILQESQKDKFK</sequence>
<evidence type="ECO:0000256" key="2">
    <source>
        <dbReference type="SAM" id="MobiDB-lite"/>
    </source>
</evidence>
<dbReference type="InterPro" id="IPR034829">
    <property type="entry name" value="DnaD-like_sf"/>
</dbReference>
<organism evidence="4 5">
    <name type="scientific">Romboutsia sedimentorum</name>
    <dbReference type="NCBI Taxonomy" id="1368474"/>
    <lineage>
        <taxon>Bacteria</taxon>
        <taxon>Bacillati</taxon>
        <taxon>Bacillota</taxon>
        <taxon>Clostridia</taxon>
        <taxon>Peptostreptococcales</taxon>
        <taxon>Peptostreptococcaceae</taxon>
        <taxon>Romboutsia</taxon>
    </lineage>
</organism>
<evidence type="ECO:0000313" key="5">
    <source>
        <dbReference type="Proteomes" id="UP001301012"/>
    </source>
</evidence>
<proteinExistence type="inferred from homology"/>
<feature type="domain" description="DnaB/C C-terminal" evidence="3">
    <location>
        <begin position="136"/>
        <end position="209"/>
    </location>
</feature>
<gene>
    <name evidence="4" type="ORF">QOZ84_13300</name>
</gene>
<dbReference type="InterPro" id="IPR053162">
    <property type="entry name" value="DnaD"/>
</dbReference>
<dbReference type="RefSeq" id="WP_284133438.1">
    <property type="nucleotide sequence ID" value="NZ_JASKYM010000008.1"/>
</dbReference>
<dbReference type="PANTHER" id="PTHR37293">
    <property type="entry name" value="PHAGE REPLICATION PROTEIN-RELATED"/>
    <property type="match status" value="1"/>
</dbReference>
<keyword evidence="5" id="KW-1185">Reference proteome</keyword>
<feature type="region of interest" description="Disordered" evidence="2">
    <location>
        <begin position="303"/>
        <end position="325"/>
    </location>
</feature>
<evidence type="ECO:0000256" key="1">
    <source>
        <dbReference type="ARBA" id="ARBA00093462"/>
    </source>
</evidence>
<dbReference type="Pfam" id="PF07261">
    <property type="entry name" value="DnaB_2"/>
    <property type="match status" value="2"/>
</dbReference>
<accession>A0ABT7ECT2</accession>